<accession>A0A849KRY1</accession>
<comment type="function">
    <text evidence="10">Catalyzes the phosphorylation of the position 2 hydroxy group of 4-diphosphocytidyl-2C-methyl-D-erythritol.</text>
</comment>
<feature type="domain" description="GHMP kinase C-terminal" evidence="12">
    <location>
        <begin position="207"/>
        <end position="266"/>
    </location>
</feature>
<gene>
    <name evidence="10" type="primary">ispE</name>
    <name evidence="13" type="ORF">HMH01_04165</name>
</gene>
<dbReference type="HAMAP" id="MF_00061">
    <property type="entry name" value="IspE"/>
    <property type="match status" value="1"/>
</dbReference>
<evidence type="ECO:0000256" key="7">
    <source>
        <dbReference type="ARBA" id="ARBA00022840"/>
    </source>
</evidence>
<comment type="similarity">
    <text evidence="1 10">Belongs to the GHMP kinase family. IspE subfamily.</text>
</comment>
<dbReference type="GO" id="GO:0050515">
    <property type="term" value="F:4-(cytidine 5'-diphospho)-2-C-methyl-D-erythritol kinase activity"/>
    <property type="evidence" value="ECO:0007669"/>
    <property type="project" value="UniProtKB-UniRule"/>
</dbReference>
<dbReference type="AlphaFoldDB" id="A0A849KRY1"/>
<keyword evidence="14" id="KW-1185">Reference proteome</keyword>
<dbReference type="GO" id="GO:0016114">
    <property type="term" value="P:terpenoid biosynthetic process"/>
    <property type="evidence" value="ECO:0007669"/>
    <property type="project" value="UniProtKB-UniRule"/>
</dbReference>
<keyword evidence="5 10" id="KW-0547">Nucleotide-binding</keyword>
<dbReference type="Gene3D" id="3.30.70.890">
    <property type="entry name" value="GHMP kinase, C-terminal domain"/>
    <property type="match status" value="1"/>
</dbReference>
<protein>
    <recommendedName>
        <fullName evidence="3 10">4-diphosphocytidyl-2-C-methyl-D-erythritol kinase</fullName>
        <shortName evidence="10">CMK</shortName>
        <ecNumber evidence="2 10">2.7.1.148</ecNumber>
    </recommendedName>
    <alternativeName>
        <fullName evidence="9 10">4-(cytidine-5'-diphospho)-2-C-methyl-D-erythritol kinase</fullName>
    </alternativeName>
</protein>
<dbReference type="EC" id="2.7.1.148" evidence="2 10"/>
<dbReference type="Pfam" id="PF00288">
    <property type="entry name" value="GHMP_kinases_N"/>
    <property type="match status" value="1"/>
</dbReference>
<evidence type="ECO:0000259" key="11">
    <source>
        <dbReference type="Pfam" id="PF00288"/>
    </source>
</evidence>
<dbReference type="InterPro" id="IPR036554">
    <property type="entry name" value="GHMP_kinase_C_sf"/>
</dbReference>
<dbReference type="InterPro" id="IPR013750">
    <property type="entry name" value="GHMP_kinase_C_dom"/>
</dbReference>
<evidence type="ECO:0000256" key="10">
    <source>
        <dbReference type="HAMAP-Rule" id="MF_00061"/>
    </source>
</evidence>
<dbReference type="SUPFAM" id="SSF54211">
    <property type="entry name" value="Ribosomal protein S5 domain 2-like"/>
    <property type="match status" value="1"/>
</dbReference>
<dbReference type="InterPro" id="IPR014721">
    <property type="entry name" value="Ribsml_uS5_D2-typ_fold_subgr"/>
</dbReference>
<keyword evidence="7 10" id="KW-0067">ATP-binding</keyword>
<evidence type="ECO:0000256" key="9">
    <source>
        <dbReference type="ARBA" id="ARBA00032554"/>
    </source>
</evidence>
<reference evidence="13 14" key="1">
    <citation type="submission" date="2020-05" db="EMBL/GenBank/DDBJ databases">
        <title>Gimesia benthica sp. nov., a novel planctomycete isolated from a deep-sea water sample of the Northwest Indian Ocean.</title>
        <authorList>
            <person name="Wang J."/>
            <person name="Ruan C."/>
            <person name="Song L."/>
            <person name="Zhu Y."/>
            <person name="Li A."/>
            <person name="Zheng X."/>
            <person name="Wang L."/>
            <person name="Lu Z."/>
            <person name="Huang Y."/>
            <person name="Du W."/>
            <person name="Zhou Y."/>
            <person name="Huang L."/>
            <person name="Dai X."/>
        </authorList>
    </citation>
    <scope>NUCLEOTIDE SEQUENCE [LARGE SCALE GENOMIC DNA]</scope>
    <source>
        <strain evidence="13 14">YYQ-30</strain>
    </source>
</reference>
<evidence type="ECO:0000256" key="1">
    <source>
        <dbReference type="ARBA" id="ARBA00009684"/>
    </source>
</evidence>
<evidence type="ECO:0000313" key="13">
    <source>
        <dbReference type="EMBL" id="NNU79629.1"/>
    </source>
</evidence>
<dbReference type="RefSeq" id="WP_171322775.1">
    <property type="nucleotide sequence ID" value="NZ_JABFBC010000001.1"/>
</dbReference>
<comment type="catalytic activity">
    <reaction evidence="10">
        <text>4-CDP-2-C-methyl-D-erythritol + ATP = 4-CDP-2-C-methyl-D-erythritol 2-phosphate + ADP + H(+)</text>
        <dbReference type="Rhea" id="RHEA:18437"/>
        <dbReference type="ChEBI" id="CHEBI:15378"/>
        <dbReference type="ChEBI" id="CHEBI:30616"/>
        <dbReference type="ChEBI" id="CHEBI:57823"/>
        <dbReference type="ChEBI" id="CHEBI:57919"/>
        <dbReference type="ChEBI" id="CHEBI:456216"/>
        <dbReference type="EC" id="2.7.1.148"/>
    </reaction>
</comment>
<dbReference type="NCBIfam" id="TIGR00154">
    <property type="entry name" value="ispE"/>
    <property type="match status" value="1"/>
</dbReference>
<feature type="binding site" evidence="10">
    <location>
        <begin position="91"/>
        <end position="101"/>
    </location>
    <ligand>
        <name>ATP</name>
        <dbReference type="ChEBI" id="CHEBI:30616"/>
    </ligand>
</feature>
<dbReference type="InterPro" id="IPR006204">
    <property type="entry name" value="GHMP_kinase_N_dom"/>
</dbReference>
<dbReference type="PIRSF" id="PIRSF010376">
    <property type="entry name" value="IspE"/>
    <property type="match status" value="1"/>
</dbReference>
<dbReference type="Gene3D" id="3.30.230.10">
    <property type="match status" value="1"/>
</dbReference>
<organism evidence="13 14">
    <name type="scientific">Halovulum dunhuangense</name>
    <dbReference type="NCBI Taxonomy" id="1505036"/>
    <lineage>
        <taxon>Bacteria</taxon>
        <taxon>Pseudomonadati</taxon>
        <taxon>Pseudomonadota</taxon>
        <taxon>Alphaproteobacteria</taxon>
        <taxon>Rhodobacterales</taxon>
        <taxon>Paracoccaceae</taxon>
        <taxon>Halovulum</taxon>
    </lineage>
</organism>
<evidence type="ECO:0000256" key="3">
    <source>
        <dbReference type="ARBA" id="ARBA00017473"/>
    </source>
</evidence>
<sequence>MRDVTLLAQAKVNLCLHVTGRRPDGYHMLDSLVVFPGIGDRLSIEPSSRLSLTIGGPFGLDLSADADNLVLRAAALMPGAAAAILLEKNLPVASGIGGGSADAAAALLGLHRALDLPLPDAGAVLALGADVPVCLAAQPTRMRGIGEVLEPVPALPPFWMVLANPGIACPTPLVFRRLEKVHNPGLGTLPDSFPDTAALFDWLAGTRNDLEAPAVALVPQIGVALKALAGQAGCRLARMSGSGATVFGLFETMAPALAAAAALRSAHPGWWVAAAPVKDEG</sequence>
<dbReference type="SUPFAM" id="SSF55060">
    <property type="entry name" value="GHMP Kinase, C-terminal domain"/>
    <property type="match status" value="1"/>
</dbReference>
<evidence type="ECO:0000256" key="5">
    <source>
        <dbReference type="ARBA" id="ARBA00022741"/>
    </source>
</evidence>
<dbReference type="GO" id="GO:0005524">
    <property type="term" value="F:ATP binding"/>
    <property type="evidence" value="ECO:0007669"/>
    <property type="project" value="UniProtKB-UniRule"/>
</dbReference>
<evidence type="ECO:0000259" key="12">
    <source>
        <dbReference type="Pfam" id="PF08544"/>
    </source>
</evidence>
<dbReference type="Pfam" id="PF08544">
    <property type="entry name" value="GHMP_kinases_C"/>
    <property type="match status" value="1"/>
</dbReference>
<evidence type="ECO:0000256" key="2">
    <source>
        <dbReference type="ARBA" id="ARBA00012052"/>
    </source>
</evidence>
<dbReference type="PANTHER" id="PTHR43527">
    <property type="entry name" value="4-DIPHOSPHOCYTIDYL-2-C-METHYL-D-ERYTHRITOL KINASE, CHLOROPLASTIC"/>
    <property type="match status" value="1"/>
</dbReference>
<dbReference type="InterPro" id="IPR004424">
    <property type="entry name" value="IspE"/>
</dbReference>
<dbReference type="Proteomes" id="UP000572377">
    <property type="component" value="Unassembled WGS sequence"/>
</dbReference>
<dbReference type="PANTHER" id="PTHR43527:SF2">
    <property type="entry name" value="4-DIPHOSPHOCYTIDYL-2-C-METHYL-D-ERYTHRITOL KINASE, CHLOROPLASTIC"/>
    <property type="match status" value="1"/>
</dbReference>
<feature type="active site" evidence="10">
    <location>
        <position position="11"/>
    </location>
</feature>
<keyword evidence="8 10" id="KW-0414">Isoprene biosynthesis</keyword>
<evidence type="ECO:0000256" key="6">
    <source>
        <dbReference type="ARBA" id="ARBA00022777"/>
    </source>
</evidence>
<name>A0A849KRY1_9RHOB</name>
<dbReference type="NCBIfam" id="NF011202">
    <property type="entry name" value="PRK14608.1"/>
    <property type="match status" value="1"/>
</dbReference>
<evidence type="ECO:0000256" key="8">
    <source>
        <dbReference type="ARBA" id="ARBA00023229"/>
    </source>
</evidence>
<proteinExistence type="inferred from homology"/>
<keyword evidence="6 10" id="KW-0418">Kinase</keyword>
<comment type="pathway">
    <text evidence="10">Isoprenoid biosynthesis; isopentenyl diphosphate biosynthesis via DXP pathway; isopentenyl diphosphate from 1-deoxy-D-xylulose 5-phosphate: step 3/6.</text>
</comment>
<feature type="domain" description="GHMP kinase N-terminal" evidence="11">
    <location>
        <begin position="68"/>
        <end position="129"/>
    </location>
</feature>
<evidence type="ECO:0000313" key="14">
    <source>
        <dbReference type="Proteomes" id="UP000572377"/>
    </source>
</evidence>
<evidence type="ECO:0000256" key="4">
    <source>
        <dbReference type="ARBA" id="ARBA00022679"/>
    </source>
</evidence>
<feature type="active site" evidence="10">
    <location>
        <position position="130"/>
    </location>
</feature>
<comment type="caution">
    <text evidence="13">The sequence shown here is derived from an EMBL/GenBank/DDBJ whole genome shotgun (WGS) entry which is preliminary data.</text>
</comment>
<dbReference type="UniPathway" id="UPA00056">
    <property type="reaction ID" value="UER00094"/>
</dbReference>
<keyword evidence="4 10" id="KW-0808">Transferase</keyword>
<dbReference type="GO" id="GO:0019288">
    <property type="term" value="P:isopentenyl diphosphate biosynthetic process, methylerythritol 4-phosphate pathway"/>
    <property type="evidence" value="ECO:0007669"/>
    <property type="project" value="UniProtKB-UniRule"/>
</dbReference>
<dbReference type="InterPro" id="IPR020568">
    <property type="entry name" value="Ribosomal_Su5_D2-typ_SF"/>
</dbReference>
<dbReference type="EMBL" id="JABFBC010000001">
    <property type="protein sequence ID" value="NNU79629.1"/>
    <property type="molecule type" value="Genomic_DNA"/>
</dbReference>